<feature type="signal peptide" evidence="2">
    <location>
        <begin position="1"/>
        <end position="20"/>
    </location>
</feature>
<evidence type="ECO:0000256" key="1">
    <source>
        <dbReference type="ARBA" id="ARBA00022729"/>
    </source>
</evidence>
<keyword evidence="5" id="KW-1185">Reference proteome</keyword>
<dbReference type="OrthoDB" id="1405746at2"/>
<keyword evidence="1 2" id="KW-0732">Signal</keyword>
<feature type="domain" description="Secretion system C-terminal sorting" evidence="3">
    <location>
        <begin position="506"/>
        <end position="572"/>
    </location>
</feature>
<proteinExistence type="predicted"/>
<protein>
    <submittedName>
        <fullName evidence="4">T9SS type A sorting domain-containing protein</fullName>
    </submittedName>
</protein>
<dbReference type="Proteomes" id="UP000285517">
    <property type="component" value="Chromosome"/>
</dbReference>
<evidence type="ECO:0000256" key="2">
    <source>
        <dbReference type="SAM" id="SignalP"/>
    </source>
</evidence>
<reference evidence="4 5" key="1">
    <citation type="submission" date="2019-01" db="EMBL/GenBank/DDBJ databases">
        <title>Complete genome sequencing of Aequorivita sp. H23M31.</title>
        <authorList>
            <person name="Bae J.-W."/>
        </authorList>
    </citation>
    <scope>NUCLEOTIDE SEQUENCE [LARGE SCALE GENOMIC DNA]</scope>
    <source>
        <strain evidence="4 5">H23M31</strain>
    </source>
</reference>
<dbReference type="Pfam" id="PF18962">
    <property type="entry name" value="Por_Secre_tail"/>
    <property type="match status" value="1"/>
</dbReference>
<organism evidence="4 5">
    <name type="scientific">Aequorivita ciconiae</name>
    <dbReference type="NCBI Taxonomy" id="2494375"/>
    <lineage>
        <taxon>Bacteria</taxon>
        <taxon>Pseudomonadati</taxon>
        <taxon>Bacteroidota</taxon>
        <taxon>Flavobacteriia</taxon>
        <taxon>Flavobacteriales</taxon>
        <taxon>Flavobacteriaceae</taxon>
        <taxon>Aequorivita</taxon>
    </lineage>
</organism>
<evidence type="ECO:0000313" key="4">
    <source>
        <dbReference type="EMBL" id="QAA80395.1"/>
    </source>
</evidence>
<evidence type="ECO:0000313" key="5">
    <source>
        <dbReference type="Proteomes" id="UP000285517"/>
    </source>
</evidence>
<dbReference type="EMBL" id="CP034951">
    <property type="protein sequence ID" value="QAA80395.1"/>
    <property type="molecule type" value="Genomic_DNA"/>
</dbReference>
<dbReference type="InterPro" id="IPR026444">
    <property type="entry name" value="Secre_tail"/>
</dbReference>
<dbReference type="AlphaFoldDB" id="A0A410FZE2"/>
<dbReference type="NCBIfam" id="TIGR04183">
    <property type="entry name" value="Por_Secre_tail"/>
    <property type="match status" value="1"/>
</dbReference>
<gene>
    <name evidence="4" type="ORF">EI546_01000</name>
</gene>
<accession>A0A410FZE2</accession>
<dbReference type="SUPFAM" id="SSF101898">
    <property type="entry name" value="NHL repeat"/>
    <property type="match status" value="1"/>
</dbReference>
<sequence>MKKIILMAFCSLGLIGIVGAQTSLTGNSSNLEPSVTIESLLNRLEHIGTTAGSVRDYFTPQEQRMLNVHFNGIGRLAPRVITQSLSQTITPGEQIGCNTLTHFTDNKLYRAFDLPGEFGITEGFQVTAVEFAIGTISTPTGFPITANIYSNVPGSFPGGTLTLRGTAVYTASNADEGMIVSLPISALIPPGQGMVMELVLVDDGTDTNLVRFGCNSEGQTGPSYLYSESCNIFEITTLLDLGYEQGYVWNVLGDDEPVFPVDNSNVFGINNASATLVTFAPSDPSILTPLGASPAPNFENAGAIDPSDPSTAYVLDNGGDFYSVNLSSGAYTSLGSITPPNSENWSGAEFSPNGTLYAISTSVSSSTLSTIDIAGVSSTVIGNTEIEGAISLMIDDAGQGYTHDIASDNFFKVDLSNGSSTLVGPLGFDANFGQGGTYIQADPGFVYISAFDAGSFQSQWRKVDVTTGASTIIGLFNGGSDQVAWSSVVQDLVGIEDNVLTGFSFYPNPTSGIVSLKSVKNITSVALYNLLGQKLMSFKVDSTTSELDISRLNVGSYIMQVLIDGQTGTYKILKD</sequence>
<evidence type="ECO:0000259" key="3">
    <source>
        <dbReference type="Pfam" id="PF18962"/>
    </source>
</evidence>
<feature type="chain" id="PRO_5019166276" evidence="2">
    <location>
        <begin position="21"/>
        <end position="575"/>
    </location>
</feature>
<dbReference type="RefSeq" id="WP_128248796.1">
    <property type="nucleotide sequence ID" value="NZ_CP034951.1"/>
</dbReference>
<dbReference type="KEGG" id="aev:EI546_01000"/>
<name>A0A410FZE2_9FLAO</name>